<sequence>MNQIIAFKNPISKYRTENSLYKNNRTSNSEYIESAIKILENYEFIQYLTPQEKNTLLQHLRIKKHYHNQTIYHQNAACEDINIIIEGAIKLGWALPNGKYHTNIFIPSGTIINIVPIVTEKPFLHDHVAQGNTIVANISGRVFMDTCKQNAQALYSILKLICVRAQLNREQEFFHSTEPLSIRLAKKLVFLVDYHSYQHQNKILLSLKLSQENLAELLQTTRQNINKELSHLAKENIVEIKYNQIYILDYSKLCQIAQCQHLTFDTKFI</sequence>
<evidence type="ECO:0000256" key="2">
    <source>
        <dbReference type="ARBA" id="ARBA00023125"/>
    </source>
</evidence>
<dbReference type="Proteomes" id="UP000595320">
    <property type="component" value="Chromosome"/>
</dbReference>
<protein>
    <submittedName>
        <fullName evidence="5">Crp/Fnr family transcriptional regulator</fullName>
    </submittedName>
</protein>
<dbReference type="SUPFAM" id="SSF51206">
    <property type="entry name" value="cAMP-binding domain-like"/>
    <property type="match status" value="1"/>
</dbReference>
<dbReference type="InterPro" id="IPR036390">
    <property type="entry name" value="WH_DNA-bd_sf"/>
</dbReference>
<dbReference type="InterPro" id="IPR036388">
    <property type="entry name" value="WH-like_DNA-bd_sf"/>
</dbReference>
<feature type="domain" description="HTH crp-type" evidence="4">
    <location>
        <begin position="178"/>
        <end position="251"/>
    </location>
</feature>
<keyword evidence="1" id="KW-0805">Transcription regulation</keyword>
<dbReference type="GO" id="GO:0003700">
    <property type="term" value="F:DNA-binding transcription factor activity"/>
    <property type="evidence" value="ECO:0007669"/>
    <property type="project" value="TreeGrafter"/>
</dbReference>
<organism evidence="5 6">
    <name type="scientific">Acinetobacter ursingii</name>
    <dbReference type="NCBI Taxonomy" id="108980"/>
    <lineage>
        <taxon>Bacteria</taxon>
        <taxon>Pseudomonadati</taxon>
        <taxon>Pseudomonadota</taxon>
        <taxon>Gammaproteobacteria</taxon>
        <taxon>Moraxellales</taxon>
        <taxon>Moraxellaceae</taxon>
        <taxon>Acinetobacter</taxon>
    </lineage>
</organism>
<dbReference type="PROSITE" id="PS51063">
    <property type="entry name" value="HTH_CRP_2"/>
    <property type="match status" value="1"/>
</dbReference>
<dbReference type="CDD" id="cd00038">
    <property type="entry name" value="CAP_ED"/>
    <property type="match status" value="1"/>
</dbReference>
<dbReference type="GO" id="GO:0005829">
    <property type="term" value="C:cytosol"/>
    <property type="evidence" value="ECO:0007669"/>
    <property type="project" value="TreeGrafter"/>
</dbReference>
<dbReference type="SUPFAM" id="SSF46785">
    <property type="entry name" value="Winged helix' DNA-binding domain"/>
    <property type="match status" value="1"/>
</dbReference>
<evidence type="ECO:0000259" key="4">
    <source>
        <dbReference type="PROSITE" id="PS51063"/>
    </source>
</evidence>
<gene>
    <name evidence="5" type="ORF">I6I53_05630</name>
</gene>
<dbReference type="RefSeq" id="WP_004995503.1">
    <property type="nucleotide sequence ID" value="NZ_BKGH01000047.1"/>
</dbReference>
<dbReference type="SMART" id="SM00419">
    <property type="entry name" value="HTH_CRP"/>
    <property type="match status" value="1"/>
</dbReference>
<dbReference type="Pfam" id="PF13545">
    <property type="entry name" value="HTH_Crp_2"/>
    <property type="match status" value="1"/>
</dbReference>
<dbReference type="Gene3D" id="2.60.120.10">
    <property type="entry name" value="Jelly Rolls"/>
    <property type="match status" value="1"/>
</dbReference>
<accession>A0A7T9UK35</accession>
<evidence type="ECO:0000256" key="1">
    <source>
        <dbReference type="ARBA" id="ARBA00023015"/>
    </source>
</evidence>
<name>A0A7T9UK35_9GAMM</name>
<dbReference type="GO" id="GO:0003677">
    <property type="term" value="F:DNA binding"/>
    <property type="evidence" value="ECO:0007669"/>
    <property type="project" value="UniProtKB-KW"/>
</dbReference>
<dbReference type="Pfam" id="PF00027">
    <property type="entry name" value="cNMP_binding"/>
    <property type="match status" value="1"/>
</dbReference>
<dbReference type="InterPro" id="IPR000595">
    <property type="entry name" value="cNMP-bd_dom"/>
</dbReference>
<dbReference type="EMBL" id="CP068176">
    <property type="protein sequence ID" value="QQT87243.1"/>
    <property type="molecule type" value="Genomic_DNA"/>
</dbReference>
<evidence type="ECO:0000313" key="5">
    <source>
        <dbReference type="EMBL" id="QQT87243.1"/>
    </source>
</evidence>
<dbReference type="PANTHER" id="PTHR24567">
    <property type="entry name" value="CRP FAMILY TRANSCRIPTIONAL REGULATORY PROTEIN"/>
    <property type="match status" value="1"/>
</dbReference>
<proteinExistence type="predicted"/>
<keyword evidence="3" id="KW-0804">Transcription</keyword>
<dbReference type="InterPro" id="IPR018490">
    <property type="entry name" value="cNMP-bd_dom_sf"/>
</dbReference>
<dbReference type="GeneID" id="66211326"/>
<dbReference type="PANTHER" id="PTHR24567:SF58">
    <property type="entry name" value="CYCLIC AMP-BINDING REGULATORY PROTEIN"/>
    <property type="match status" value="1"/>
</dbReference>
<dbReference type="Gene3D" id="1.10.10.10">
    <property type="entry name" value="Winged helix-like DNA-binding domain superfamily/Winged helix DNA-binding domain"/>
    <property type="match status" value="1"/>
</dbReference>
<keyword evidence="2" id="KW-0238">DNA-binding</keyword>
<dbReference type="InterPro" id="IPR014710">
    <property type="entry name" value="RmlC-like_jellyroll"/>
</dbReference>
<dbReference type="AlphaFoldDB" id="A0A7T9UK35"/>
<dbReference type="InterPro" id="IPR012318">
    <property type="entry name" value="HTH_CRP"/>
</dbReference>
<reference evidence="5 6" key="1">
    <citation type="submission" date="2021-01" db="EMBL/GenBank/DDBJ databases">
        <title>FDA dAtabase for Regulatory Grade micrObial Sequences (FDA-ARGOS): Supporting development and validation of Infectious Disease Dx tests.</title>
        <authorList>
            <person name="Sproer C."/>
            <person name="Gronow S."/>
            <person name="Severitt S."/>
            <person name="Schroder I."/>
            <person name="Tallon L."/>
            <person name="Sadzewicz L."/>
            <person name="Zhao X."/>
            <person name="Boylan J."/>
            <person name="Ott S."/>
            <person name="Bowen H."/>
            <person name="Vavikolanu K."/>
            <person name="Mehta A."/>
            <person name="Aluvathingal J."/>
            <person name="Nadendla S."/>
            <person name="Lowell S."/>
            <person name="Myers T."/>
            <person name="Yan Y."/>
            <person name="Sichtig H."/>
        </authorList>
    </citation>
    <scope>NUCLEOTIDE SEQUENCE [LARGE SCALE GENOMIC DNA]</scope>
    <source>
        <strain evidence="5 6">FDAARGOS_1096</strain>
    </source>
</reference>
<evidence type="ECO:0000313" key="6">
    <source>
        <dbReference type="Proteomes" id="UP000595320"/>
    </source>
</evidence>
<dbReference type="InterPro" id="IPR050397">
    <property type="entry name" value="Env_Response_Regulators"/>
</dbReference>
<evidence type="ECO:0000256" key="3">
    <source>
        <dbReference type="ARBA" id="ARBA00023163"/>
    </source>
</evidence>